<organism evidence="6 7">
    <name type="scientific">Mycena chlorophos</name>
    <name type="common">Agaric fungus</name>
    <name type="synonym">Agaricus chlorophos</name>
    <dbReference type="NCBI Taxonomy" id="658473"/>
    <lineage>
        <taxon>Eukaryota</taxon>
        <taxon>Fungi</taxon>
        <taxon>Dikarya</taxon>
        <taxon>Basidiomycota</taxon>
        <taxon>Agaricomycotina</taxon>
        <taxon>Agaricomycetes</taxon>
        <taxon>Agaricomycetidae</taxon>
        <taxon>Agaricales</taxon>
        <taxon>Marasmiineae</taxon>
        <taxon>Mycenaceae</taxon>
        <taxon>Mycena</taxon>
    </lineage>
</organism>
<dbReference type="GO" id="GO:0016020">
    <property type="term" value="C:membrane"/>
    <property type="evidence" value="ECO:0007669"/>
    <property type="project" value="GOC"/>
</dbReference>
<dbReference type="EMBL" id="JACAZE010000002">
    <property type="protein sequence ID" value="KAF7320748.1"/>
    <property type="molecule type" value="Genomic_DNA"/>
</dbReference>
<dbReference type="PANTHER" id="PTHR11069:SF23">
    <property type="entry name" value="LYSOSOMAL ACID GLUCOSYLCERAMIDASE"/>
    <property type="match status" value="1"/>
</dbReference>
<dbReference type="InterPro" id="IPR017853">
    <property type="entry name" value="GH"/>
</dbReference>
<dbReference type="InterPro" id="IPR039514">
    <property type="entry name" value="6GAL-like"/>
</dbReference>
<dbReference type="PANTHER" id="PTHR11069">
    <property type="entry name" value="GLUCOSYLCERAMIDASE"/>
    <property type="match status" value="1"/>
</dbReference>
<dbReference type="OrthoDB" id="2012278at2759"/>
<evidence type="ECO:0000256" key="4">
    <source>
        <dbReference type="SAM" id="SignalP"/>
    </source>
</evidence>
<dbReference type="GO" id="GO:0030248">
    <property type="term" value="F:cellulose binding"/>
    <property type="evidence" value="ECO:0007669"/>
    <property type="project" value="InterPro"/>
</dbReference>
<dbReference type="InterPro" id="IPR000254">
    <property type="entry name" value="CBD"/>
</dbReference>
<feature type="signal peptide" evidence="4">
    <location>
        <begin position="1"/>
        <end position="18"/>
    </location>
</feature>
<dbReference type="AlphaFoldDB" id="A0A8H6WN12"/>
<dbReference type="Pfam" id="PF17189">
    <property type="entry name" value="Glyco_hydro_30C"/>
    <property type="match status" value="1"/>
</dbReference>
<keyword evidence="3 6" id="KW-0378">Hydrolase</keyword>
<gene>
    <name evidence="6" type="ORF">HMN09_00160700</name>
</gene>
<accession>A0A8H6WN12</accession>
<evidence type="ECO:0000313" key="7">
    <source>
        <dbReference type="Proteomes" id="UP000613580"/>
    </source>
</evidence>
<dbReference type="InterPro" id="IPR001139">
    <property type="entry name" value="Glyco_hydro_30"/>
</dbReference>
<dbReference type="Gene3D" id="3.20.20.80">
    <property type="entry name" value="Glycosidases"/>
    <property type="match status" value="1"/>
</dbReference>
<dbReference type="Proteomes" id="UP000613580">
    <property type="component" value="Unassembled WGS sequence"/>
</dbReference>
<protein>
    <submittedName>
        <fullName evidence="6">Glycoside hydrolase</fullName>
    </submittedName>
</protein>
<dbReference type="GO" id="GO:0005576">
    <property type="term" value="C:extracellular region"/>
    <property type="evidence" value="ECO:0007669"/>
    <property type="project" value="InterPro"/>
</dbReference>
<dbReference type="SUPFAM" id="SSF57180">
    <property type="entry name" value="Cellulose-binding domain"/>
    <property type="match status" value="1"/>
</dbReference>
<dbReference type="GO" id="GO:0006680">
    <property type="term" value="P:glucosylceramide catabolic process"/>
    <property type="evidence" value="ECO:0007669"/>
    <property type="project" value="TreeGrafter"/>
</dbReference>
<sequence length="518" mass="54327">MARLTLLALFSALVGVHAQTVTITSAQTFQTMDGFGLSEAYGSAADLYSLAYNYPAAPFDYLFSEGYAQFSILRLQIADGANGILPTSPGSPDAEPTYVWDGDDNGQVWVATQAQLGFGVKTIYAEAFSAPSFMKSDSGTLCGVTDSTCASGDWRQAYANFLTQYVLFYAQENISISHIGFLNEPEVANATSSWMLSNAQQAADFLPILADTLAAANLSTKIACCDAAGWDDQVALTAGLLSANALALVDTVTSHAYTSPPSSPIPHLSPTQRVWISEFADVTVNDTTADDWYATGEADEGMSWANTIHDAVVRAGVSAYLYRVGVGLESPATGYQPLVATDFYAYQRLWAFTHWSRFVRPGAVRLGTSATASHAGTLKHSAFLNPDGSTIVQLLNNADADSNVTVVAGDFAVSATPGPVAYASVQVYAAEGYAMDSIATTFDAGTASVGLSVPAHGMVSLILSEAAQSGGSGSCLSPVWAQCGGQGYTGCQACLPGSTCVKENTYFSNCFPPGTTSF</sequence>
<dbReference type="GO" id="GO:0005975">
    <property type="term" value="P:carbohydrate metabolic process"/>
    <property type="evidence" value="ECO:0007669"/>
    <property type="project" value="InterPro"/>
</dbReference>
<keyword evidence="2 4" id="KW-0732">Signal</keyword>
<name>A0A8H6WN12_MYCCL</name>
<proteinExistence type="inferred from homology"/>
<feature type="domain" description="CBM1" evidence="5">
    <location>
        <begin position="475"/>
        <end position="511"/>
    </location>
</feature>
<evidence type="ECO:0000256" key="3">
    <source>
        <dbReference type="ARBA" id="ARBA00022801"/>
    </source>
</evidence>
<evidence type="ECO:0000256" key="1">
    <source>
        <dbReference type="ARBA" id="ARBA00005382"/>
    </source>
</evidence>
<dbReference type="Pfam" id="PF00734">
    <property type="entry name" value="CBM_1"/>
    <property type="match status" value="1"/>
</dbReference>
<dbReference type="Pfam" id="PF14587">
    <property type="entry name" value="Glyco_hydr_30_2"/>
    <property type="match status" value="1"/>
</dbReference>
<dbReference type="Gene3D" id="2.60.40.1180">
    <property type="entry name" value="Golgi alpha-mannosidase II"/>
    <property type="match status" value="1"/>
</dbReference>
<evidence type="ECO:0000313" key="6">
    <source>
        <dbReference type="EMBL" id="KAF7320748.1"/>
    </source>
</evidence>
<feature type="chain" id="PRO_5034687235" evidence="4">
    <location>
        <begin position="19"/>
        <end position="518"/>
    </location>
</feature>
<comment type="similarity">
    <text evidence="1">Belongs to the glycosyl hydrolase 30 family.</text>
</comment>
<reference evidence="6" key="1">
    <citation type="submission" date="2020-05" db="EMBL/GenBank/DDBJ databases">
        <title>Mycena genomes resolve the evolution of fungal bioluminescence.</title>
        <authorList>
            <person name="Tsai I.J."/>
        </authorList>
    </citation>
    <scope>NUCLEOTIDE SEQUENCE</scope>
    <source>
        <strain evidence="6">110903Hualien_Pintung</strain>
    </source>
</reference>
<keyword evidence="7" id="KW-1185">Reference proteome</keyword>
<comment type="caution">
    <text evidence="6">The sequence shown here is derived from an EMBL/GenBank/DDBJ whole genome shotgun (WGS) entry which is preliminary data.</text>
</comment>
<evidence type="ECO:0000256" key="2">
    <source>
        <dbReference type="ARBA" id="ARBA00022729"/>
    </source>
</evidence>
<dbReference type="GO" id="GO:0004348">
    <property type="term" value="F:glucosylceramidase activity"/>
    <property type="evidence" value="ECO:0007669"/>
    <property type="project" value="InterPro"/>
</dbReference>
<dbReference type="InterPro" id="IPR035971">
    <property type="entry name" value="CBD_sf"/>
</dbReference>
<dbReference type="PROSITE" id="PS51164">
    <property type="entry name" value="CBM1_2"/>
    <property type="match status" value="1"/>
</dbReference>
<dbReference type="InterPro" id="IPR033452">
    <property type="entry name" value="GH30_C"/>
</dbReference>
<evidence type="ECO:0000259" key="5">
    <source>
        <dbReference type="PROSITE" id="PS51164"/>
    </source>
</evidence>
<dbReference type="SMART" id="SM00236">
    <property type="entry name" value="fCBD"/>
    <property type="match status" value="1"/>
</dbReference>
<dbReference type="SUPFAM" id="SSF51445">
    <property type="entry name" value="(Trans)glycosidases"/>
    <property type="match status" value="1"/>
</dbReference>
<dbReference type="InterPro" id="IPR013780">
    <property type="entry name" value="Glyco_hydro_b"/>
</dbReference>